<evidence type="ECO:0000256" key="8">
    <source>
        <dbReference type="SAM" id="MobiDB-lite"/>
    </source>
</evidence>
<feature type="region of interest" description="Disordered" evidence="8">
    <location>
        <begin position="641"/>
        <end position="692"/>
    </location>
</feature>
<reference evidence="10" key="1">
    <citation type="submission" date="2020-10" db="EMBL/GenBank/DDBJ databases">
        <title>Genome Sequence of Monilinia vaccinii-corymbosi Sheds Light on Mummy Berry Disease Infection of Blueberry and Mating Type.</title>
        <authorList>
            <person name="Yow A.G."/>
            <person name="Zhang Y."/>
            <person name="Bansal K."/>
            <person name="Eacker S.M."/>
            <person name="Sullivan S."/>
            <person name="Liachko I."/>
            <person name="Cubeta M.A."/>
            <person name="Rollins J.A."/>
            <person name="Ashrafi H."/>
        </authorList>
    </citation>
    <scope>NUCLEOTIDE SEQUENCE</scope>
    <source>
        <strain evidence="10">RL-1</strain>
    </source>
</reference>
<dbReference type="Gene3D" id="3.30.160.60">
    <property type="entry name" value="Classic Zinc Finger"/>
    <property type="match status" value="1"/>
</dbReference>
<gene>
    <name evidence="10" type="ORF">DSL72_007413</name>
</gene>
<evidence type="ECO:0000256" key="5">
    <source>
        <dbReference type="ARBA" id="ARBA00022833"/>
    </source>
</evidence>
<accession>A0A8A3PLJ7</accession>
<evidence type="ECO:0000313" key="11">
    <source>
        <dbReference type="Proteomes" id="UP000672032"/>
    </source>
</evidence>
<evidence type="ECO:0000256" key="4">
    <source>
        <dbReference type="ARBA" id="ARBA00022771"/>
    </source>
</evidence>
<evidence type="ECO:0000256" key="2">
    <source>
        <dbReference type="ARBA" id="ARBA00022723"/>
    </source>
</evidence>
<dbReference type="OrthoDB" id="303107at2759"/>
<name>A0A8A3PLJ7_9HELO</name>
<feature type="compositionally biased region" description="Low complexity" evidence="8">
    <location>
        <begin position="724"/>
        <end position="740"/>
    </location>
</feature>
<evidence type="ECO:0000313" key="10">
    <source>
        <dbReference type="EMBL" id="QSZ36287.1"/>
    </source>
</evidence>
<feature type="compositionally biased region" description="Polar residues" evidence="8">
    <location>
        <begin position="825"/>
        <end position="839"/>
    </location>
</feature>
<protein>
    <recommendedName>
        <fullName evidence="9">C2H2-type domain-containing protein</fullName>
    </recommendedName>
</protein>
<feature type="compositionally biased region" description="Basic and acidic residues" evidence="8">
    <location>
        <begin position="750"/>
        <end position="759"/>
    </location>
</feature>
<keyword evidence="11" id="KW-1185">Reference proteome</keyword>
<comment type="subcellular location">
    <subcellularLocation>
        <location evidence="1">Nucleus</location>
    </subcellularLocation>
</comment>
<dbReference type="AlphaFoldDB" id="A0A8A3PLJ7"/>
<feature type="region of interest" description="Disordered" evidence="8">
    <location>
        <begin position="135"/>
        <end position="168"/>
    </location>
</feature>
<dbReference type="PROSITE" id="PS00028">
    <property type="entry name" value="ZINC_FINGER_C2H2_1"/>
    <property type="match status" value="1"/>
</dbReference>
<dbReference type="InterPro" id="IPR013087">
    <property type="entry name" value="Znf_C2H2_type"/>
</dbReference>
<dbReference type="InterPro" id="IPR036236">
    <property type="entry name" value="Znf_C2H2_sf"/>
</dbReference>
<organism evidence="10 11">
    <name type="scientific">Monilinia vaccinii-corymbosi</name>
    <dbReference type="NCBI Taxonomy" id="61207"/>
    <lineage>
        <taxon>Eukaryota</taxon>
        <taxon>Fungi</taxon>
        <taxon>Dikarya</taxon>
        <taxon>Ascomycota</taxon>
        <taxon>Pezizomycotina</taxon>
        <taxon>Leotiomycetes</taxon>
        <taxon>Helotiales</taxon>
        <taxon>Sclerotiniaceae</taxon>
        <taxon>Monilinia</taxon>
    </lineage>
</organism>
<dbReference type="Proteomes" id="UP000672032">
    <property type="component" value="Chromosome 6"/>
</dbReference>
<proteinExistence type="predicted"/>
<evidence type="ECO:0000259" key="9">
    <source>
        <dbReference type="PROSITE" id="PS00028"/>
    </source>
</evidence>
<keyword evidence="2" id="KW-0479">Metal-binding</keyword>
<dbReference type="GO" id="GO:0005634">
    <property type="term" value="C:nucleus"/>
    <property type="evidence" value="ECO:0007669"/>
    <property type="project" value="UniProtKB-SubCell"/>
</dbReference>
<feature type="domain" description="C2H2-type" evidence="9">
    <location>
        <begin position="789"/>
        <end position="810"/>
    </location>
</feature>
<feature type="coiled-coil region" evidence="7">
    <location>
        <begin position="255"/>
        <end position="282"/>
    </location>
</feature>
<dbReference type="GO" id="GO:0000978">
    <property type="term" value="F:RNA polymerase II cis-regulatory region sequence-specific DNA binding"/>
    <property type="evidence" value="ECO:0007669"/>
    <property type="project" value="TreeGrafter"/>
</dbReference>
<keyword evidence="6" id="KW-0539">Nucleus</keyword>
<evidence type="ECO:0000256" key="3">
    <source>
        <dbReference type="ARBA" id="ARBA00022737"/>
    </source>
</evidence>
<dbReference type="GO" id="GO:0008270">
    <property type="term" value="F:zinc ion binding"/>
    <property type="evidence" value="ECO:0007669"/>
    <property type="project" value="UniProtKB-KW"/>
</dbReference>
<evidence type="ECO:0000256" key="6">
    <source>
        <dbReference type="ARBA" id="ARBA00023242"/>
    </source>
</evidence>
<dbReference type="EMBL" id="CP063410">
    <property type="protein sequence ID" value="QSZ36287.1"/>
    <property type="molecule type" value="Genomic_DNA"/>
</dbReference>
<feature type="compositionally biased region" description="Basic residues" evidence="8">
    <location>
        <begin position="854"/>
        <end position="864"/>
    </location>
</feature>
<keyword evidence="5" id="KW-0862">Zinc</keyword>
<dbReference type="GO" id="GO:0000981">
    <property type="term" value="F:DNA-binding transcription factor activity, RNA polymerase II-specific"/>
    <property type="evidence" value="ECO:0007669"/>
    <property type="project" value="TreeGrafter"/>
</dbReference>
<dbReference type="InterPro" id="IPR050527">
    <property type="entry name" value="Snail/Krueppel_Znf"/>
</dbReference>
<dbReference type="SUPFAM" id="SSF57667">
    <property type="entry name" value="beta-beta-alpha zinc fingers"/>
    <property type="match status" value="1"/>
</dbReference>
<evidence type="ECO:0000256" key="7">
    <source>
        <dbReference type="SAM" id="Coils"/>
    </source>
</evidence>
<feature type="region of interest" description="Disordered" evidence="8">
    <location>
        <begin position="706"/>
        <end position="759"/>
    </location>
</feature>
<dbReference type="PANTHER" id="PTHR24388:SF54">
    <property type="entry name" value="PROTEIN ESCARGOT"/>
    <property type="match status" value="1"/>
</dbReference>
<feature type="compositionally biased region" description="Basic and acidic residues" evidence="8">
    <location>
        <begin position="706"/>
        <end position="723"/>
    </location>
</feature>
<keyword evidence="4" id="KW-0863">Zinc-finger</keyword>
<sequence length="904" mass="102346">MAMSHSLTADIELLAWIDFCKQQEVQLTEDRFKFIALLHNFSNLDAAKDRLIETWQKYGNHDENNEHSMSLDDMLSKGSAYMVKLPDNVHEAIRTQVDQYISNDESRLIIKVMRDREAQKEITGQSRELSLQVEDKRGLKRNKQQEESDNNPSLLKKHCSNRDEPSTQAIQDIRTGGTKKSQLPIQMPVARTTESTVGFGNCDGKELIQAKHQMLPSHSQDQPIDGDNWMEYLKLTENKHNREITQMQELWQQDVEELSIKKAEDERTIRDLKTQVKHLNEALKPRQEDENMGISLETRQFDSLEETYRLTIANREMQKFATFANLNLPGNLHLGHDEVNDAMDQIQFELRQLSSISYHRNSDPLSFPKIFAISGDLRNLILSAFDRDIETAIGREYVKTIMKKFDSQVYIRALVLAALKDWVFMSSFPNFEPAGPHLLSSYRNIVSSIDGKDRLYSLDMAAHRDIIEGKWFRDHSIPRRATDCTVRLSKAIAPLFAPASESIGDGGFHTWGEHPERWKDRRAHLQEIFQTALTLKADSVVTKSWYEFVVHPMGTTFVEDMIAGGNSTGPKSGSSWIHASFYIYDATAVRNTKGEALVQKRNFVIKTDEERASASYRKVLVFPKKSSEAVSSCRTEVAENIGSNHINDENSTGGSHDDIGANSHKSNKTAADTKSIGDVSQPEQSEKSPFPRDICVPTCKNCNKKVKNDDERDEHRRSEDDPTSKAPVVASATKSKAAVAHNRQKGSKQKRTERAVVDSRPKCDRCGESFCNELSLKRHQRIDICSLECLVCGRIFEDAGERGRHQRVEHKNSVQMEPAPEPKTSPASSKTTGKSQSPTHLKDPLSNGAPSHDKKGKPRYKKTPRKEVEDSDADDMLSSSEMAKTKLAKTKRSTRSSAGRDEWG</sequence>
<feature type="region of interest" description="Disordered" evidence="8">
    <location>
        <begin position="801"/>
        <end position="904"/>
    </location>
</feature>
<dbReference type="PANTHER" id="PTHR24388">
    <property type="entry name" value="ZINC FINGER PROTEIN"/>
    <property type="match status" value="1"/>
</dbReference>
<keyword evidence="3" id="KW-0677">Repeat</keyword>
<feature type="compositionally biased region" description="Polar residues" evidence="8">
    <location>
        <begin position="641"/>
        <end position="654"/>
    </location>
</feature>
<dbReference type="SMART" id="SM00355">
    <property type="entry name" value="ZnF_C2H2"/>
    <property type="match status" value="2"/>
</dbReference>
<keyword evidence="7" id="KW-0175">Coiled coil</keyword>
<evidence type="ECO:0000256" key="1">
    <source>
        <dbReference type="ARBA" id="ARBA00004123"/>
    </source>
</evidence>